<reference evidence="17 18" key="1">
    <citation type="journal article" date="2015" name="Genome Announc.">
        <title>Complete Genome Sequence of a Novel Avian Polyomavirus Isolated from Gouldian Finch.</title>
        <authorList>
            <person name="Heenemann K."/>
            <person name="Sieg M."/>
            <person name="Rueckner A."/>
            <person name="Vahlenkamp T.W."/>
        </authorList>
    </citation>
    <scope>NUCLEOTIDE SEQUENCE [LARGE SCALE GENOMIC DNA]</scope>
    <source>
        <strain evidence="17">1209</strain>
    </source>
</reference>
<dbReference type="GO" id="GO:0005198">
    <property type="term" value="F:structural molecule activity"/>
    <property type="evidence" value="ECO:0007669"/>
    <property type="project" value="UniProtKB-UniRule"/>
</dbReference>
<evidence type="ECO:0000256" key="3">
    <source>
        <dbReference type="ARBA" id="ARBA00006893"/>
    </source>
</evidence>
<evidence type="ECO:0000256" key="1">
    <source>
        <dbReference type="ARBA" id="ARBA00004147"/>
    </source>
</evidence>
<dbReference type="PIRSF" id="PIRSF003376">
    <property type="entry name" value="Capsid_VP1_Polyomavir"/>
    <property type="match status" value="1"/>
</dbReference>
<dbReference type="GO" id="GO:0075509">
    <property type="term" value="P:endocytosis involved in viral entry into host cell"/>
    <property type="evidence" value="ECO:0007669"/>
    <property type="project" value="UniProtKB-KW"/>
</dbReference>
<dbReference type="InterPro" id="IPR000662">
    <property type="entry name" value="Capsid_VP1_Polyomavir"/>
</dbReference>
<evidence type="ECO:0000256" key="5">
    <source>
        <dbReference type="ARBA" id="ARBA00022562"/>
    </source>
</evidence>
<name>A0A0K1EUA9_9POLY</name>
<accession>A0A0K1EUA9</accession>
<evidence type="ECO:0000256" key="2">
    <source>
        <dbReference type="ARBA" id="ARBA00004328"/>
    </source>
</evidence>
<keyword evidence="14" id="KW-1160">Virus entry into host cell</keyword>
<evidence type="ECO:0000256" key="15">
    <source>
        <dbReference type="PIRNR" id="PIRNR003376"/>
    </source>
</evidence>
<evidence type="ECO:0000256" key="7">
    <source>
        <dbReference type="ARBA" id="ARBA00022595"/>
    </source>
</evidence>
<keyword evidence="7" id="KW-1162">Viral penetration into host cytoplasm</keyword>
<keyword evidence="8 15" id="KW-1161">Viral attachment to host cell</keyword>
<evidence type="ECO:0000256" key="10">
    <source>
        <dbReference type="ARBA" id="ARBA00022844"/>
    </source>
</evidence>
<sequence>MAPKRARTGGAGASPVPRLLIKGGIEVLEVKSGPDSVTTIEAYLNPRMGLDYGFSEDITVAHQLNPDLPPRNQLPTYSCARIPLPQLNEDMTKSTILMWEAVSCKTEIVGVTSMANMHSAMKRSWDVSAGIPIEGLNLHFFAVGGEPLDLQGLVQNWSTTYPAPLIAPKLKDASAQVLNPTLKGRLDKDGLYPVEAWSPDPARNENTRYFGSYTGGTSTPPVLPIGNAVTTILLDENGVGPLCKGDGLYLSAVDICGLFTGYWDNKQYFRGLPRYFNVTLRKRVVKNPYPISSLLTSLFDNIIPRMEGQPMQGKDSQVEEVRVYQGVEPLPGDPTLTRTVDRFGQNHPVLPQNDKLREETEL</sequence>
<dbReference type="Pfam" id="PF00718">
    <property type="entry name" value="Polyoma_coat"/>
    <property type="match status" value="1"/>
</dbReference>
<dbReference type="KEGG" id="vg:37620323"/>
<evidence type="ECO:0000256" key="16">
    <source>
        <dbReference type="SAM" id="MobiDB-lite"/>
    </source>
</evidence>
<keyword evidence="6 15" id="KW-0945">Host-virus interaction</keyword>
<evidence type="ECO:0000313" key="17">
    <source>
        <dbReference type="EMBL" id="AKT44368.1"/>
    </source>
</evidence>
<dbReference type="RefSeq" id="YP_009508817.1">
    <property type="nucleotide sequence ID" value="NC_039052.1"/>
</dbReference>
<evidence type="ECO:0000256" key="14">
    <source>
        <dbReference type="ARBA" id="ARBA00023296"/>
    </source>
</evidence>
<comment type="function">
    <text evidence="15">Forms an icosahedral capsid with a T=7 symmetry.</text>
</comment>
<dbReference type="GO" id="GO:0039620">
    <property type="term" value="C:T=7 icosahedral viral capsid"/>
    <property type="evidence" value="ECO:0007669"/>
    <property type="project" value="UniProtKB-UniRule"/>
</dbReference>
<evidence type="ECO:0000256" key="6">
    <source>
        <dbReference type="ARBA" id="ARBA00022581"/>
    </source>
</evidence>
<evidence type="ECO:0000256" key="9">
    <source>
        <dbReference type="ARBA" id="ARBA00022828"/>
    </source>
</evidence>
<dbReference type="GeneID" id="37620323"/>
<feature type="region of interest" description="Disordered" evidence="16">
    <location>
        <begin position="335"/>
        <end position="362"/>
    </location>
</feature>
<evidence type="ECO:0000256" key="13">
    <source>
        <dbReference type="ARBA" id="ARBA00023157"/>
    </source>
</evidence>
<evidence type="ECO:0000256" key="8">
    <source>
        <dbReference type="ARBA" id="ARBA00022804"/>
    </source>
</evidence>
<dbReference type="GO" id="GO:0019062">
    <property type="term" value="P:virion attachment to host cell"/>
    <property type="evidence" value="ECO:0007669"/>
    <property type="project" value="UniProtKB-UniRule"/>
</dbReference>
<evidence type="ECO:0000313" key="18">
    <source>
        <dbReference type="Proteomes" id="UP000132730"/>
    </source>
</evidence>
<keyword evidence="4 15" id="KW-0167">Capsid protein</keyword>
<keyword evidence="13" id="KW-1015">Disulfide bond</keyword>
<dbReference type="InterPro" id="IPR011222">
    <property type="entry name" value="dsDNA_vir_gr_I_capsid"/>
</dbReference>
<dbReference type="SUPFAM" id="SSF88648">
    <property type="entry name" value="Group I dsDNA viruses"/>
    <property type="match status" value="1"/>
</dbReference>
<keyword evidence="9 15" id="KW-1145">T=7 icosahedral capsid protein</keyword>
<keyword evidence="12 15" id="KW-0426">Late protein</keyword>
<keyword evidence="10 15" id="KW-0946">Virion</keyword>
<dbReference type="GO" id="GO:0042025">
    <property type="term" value="C:host cell nucleus"/>
    <property type="evidence" value="ECO:0007669"/>
    <property type="project" value="UniProtKB-SubCell"/>
</dbReference>
<dbReference type="EMBL" id="KT302407">
    <property type="protein sequence ID" value="AKT44368.1"/>
    <property type="molecule type" value="Genomic_DNA"/>
</dbReference>
<dbReference type="Gene3D" id="2.60.175.10">
    <property type="entry name" value="Capsid protein VP1,Polyomavirus"/>
    <property type="match status" value="1"/>
</dbReference>
<dbReference type="Proteomes" id="UP000132730">
    <property type="component" value="Segment"/>
</dbReference>
<evidence type="ECO:0000256" key="4">
    <source>
        <dbReference type="ARBA" id="ARBA00022561"/>
    </source>
</evidence>
<comment type="subcellular location">
    <subcellularLocation>
        <location evidence="1">Host nucleus</location>
    </subcellularLocation>
    <subcellularLocation>
        <location evidence="2">Virion</location>
    </subcellularLocation>
</comment>
<keyword evidence="5 15" id="KW-1048">Host nucleus</keyword>
<organism evidence="17 18">
    <name type="scientific">Erythrura gouldiae polyomavirus 1</name>
    <dbReference type="NCBI Taxonomy" id="2169903"/>
    <lineage>
        <taxon>Viruses</taxon>
        <taxon>Monodnaviria</taxon>
        <taxon>Shotokuvirae</taxon>
        <taxon>Cossaviricota</taxon>
        <taxon>Papovaviricetes</taxon>
        <taxon>Sepolyvirales</taxon>
        <taxon>Polyomaviridae</taxon>
        <taxon>Gammapolyomavirus</taxon>
        <taxon>Gammapolyomavirus egouldiae</taxon>
    </lineage>
</organism>
<comment type="subunit">
    <text evidence="15">Homomultimer.</text>
</comment>
<evidence type="ECO:0000256" key="11">
    <source>
        <dbReference type="ARBA" id="ARBA00022890"/>
    </source>
</evidence>
<comment type="similarity">
    <text evidence="3 15">Belongs to the polyomaviruses coat protein VP1 family.</text>
</comment>
<proteinExistence type="inferred from homology"/>
<keyword evidence="18" id="KW-1185">Reference proteome</keyword>
<dbReference type="InterPro" id="IPR036931">
    <property type="entry name" value="Polyomavir_VP1_sf"/>
</dbReference>
<keyword evidence="11" id="KW-1164">Virus endocytosis by host</keyword>
<protein>
    <recommendedName>
        <fullName evidence="15">Capsid protein VP1</fullName>
    </recommendedName>
</protein>
<evidence type="ECO:0000256" key="12">
    <source>
        <dbReference type="ARBA" id="ARBA00022921"/>
    </source>
</evidence>